<name>A0A4Z1T4T2_GIAMU</name>
<sequence length="333" mass="37661">MLSHIETVTICCWILQLEEAMFLINPVCTGDPGDLGLQKVLDPVVILTDPEAAVRYDVTHGFLVRRVRTHYGLRVLMSLSLANFLFAVADLLQLTTWWKTVGLQTFPTNTEHIIGPVQLRFQDPLTISFVNNEMYTCSITCKLTAPLQPGRHHRLAAASDFYALIPFLGECRRTGRKIYASKEYIPILIYLFRLLPFEPHFAKREDRHGADADSVKGTGPSFDLQQMLLNKQLTEYSKDQPCRADAIYLSHGGTDAIHSTCLIEWLRDSRRLDPVPLVIQPSTPVWEPTFPIVPELFLNRPDAPFCPKLVGAGPPLLLHLEQEHSESTEEFTL</sequence>
<keyword evidence="1" id="KW-0472">Membrane</keyword>
<evidence type="ECO:0000313" key="3">
    <source>
        <dbReference type="Proteomes" id="UP000315496"/>
    </source>
</evidence>
<evidence type="ECO:0000256" key="1">
    <source>
        <dbReference type="SAM" id="Phobius"/>
    </source>
</evidence>
<reference evidence="2 3" key="1">
    <citation type="submission" date="2019-05" db="EMBL/GenBank/DDBJ databases">
        <title>The compact genome of Giardia muris reveals important steps in the evolution of intestinal protozoan parasites.</title>
        <authorList>
            <person name="Xu F."/>
            <person name="Jimenez-Gonzalez A."/>
            <person name="Einarsson E."/>
            <person name="Astvaldsson A."/>
            <person name="Peirasmaki D."/>
            <person name="Eckmann L."/>
            <person name="Andersson J.O."/>
            <person name="Svard S.G."/>
            <person name="Jerlstrom-Hultqvist J."/>
        </authorList>
    </citation>
    <scope>NUCLEOTIDE SEQUENCE [LARGE SCALE GENOMIC DNA]</scope>
    <source>
        <strain evidence="2 3">Roberts-Thomson</strain>
    </source>
</reference>
<dbReference type="OrthoDB" id="10249579at2759"/>
<feature type="transmembrane region" description="Helical" evidence="1">
    <location>
        <begin position="75"/>
        <end position="98"/>
    </location>
</feature>
<dbReference type="EMBL" id="VDLU01000001">
    <property type="protein sequence ID" value="TNJ30678.1"/>
    <property type="molecule type" value="Genomic_DNA"/>
</dbReference>
<comment type="caution">
    <text evidence="2">The sequence shown here is derived from an EMBL/GenBank/DDBJ whole genome shotgun (WGS) entry which is preliminary data.</text>
</comment>
<proteinExistence type="predicted"/>
<evidence type="ECO:0000313" key="2">
    <source>
        <dbReference type="EMBL" id="TNJ30678.1"/>
    </source>
</evidence>
<accession>A0A4Z1T4T2</accession>
<protein>
    <submittedName>
        <fullName evidence="2">Uncharacterized protein</fullName>
    </submittedName>
</protein>
<organism evidence="2 3">
    <name type="scientific">Giardia muris</name>
    <dbReference type="NCBI Taxonomy" id="5742"/>
    <lineage>
        <taxon>Eukaryota</taxon>
        <taxon>Metamonada</taxon>
        <taxon>Diplomonadida</taxon>
        <taxon>Hexamitidae</taxon>
        <taxon>Giardiinae</taxon>
        <taxon>Giardia</taxon>
    </lineage>
</organism>
<dbReference type="Proteomes" id="UP000315496">
    <property type="component" value="Chromosome 1"/>
</dbReference>
<keyword evidence="3" id="KW-1185">Reference proteome</keyword>
<dbReference type="AlphaFoldDB" id="A0A4Z1T4T2"/>
<gene>
    <name evidence="2" type="ORF">GMRT_10734</name>
</gene>
<keyword evidence="1" id="KW-0812">Transmembrane</keyword>
<keyword evidence="1" id="KW-1133">Transmembrane helix</keyword>
<dbReference type="VEuPathDB" id="GiardiaDB:GMRT_10734"/>